<evidence type="ECO:0000313" key="3">
    <source>
        <dbReference type="Proteomes" id="UP000065511"/>
    </source>
</evidence>
<protein>
    <submittedName>
        <fullName evidence="2">Uncharacterized protein</fullName>
    </submittedName>
</protein>
<name>A0A0S3KBU1_9ENTE</name>
<gene>
    <name evidence="1" type="ORF">ATZ33_10505</name>
    <name evidence="2" type="ORF">RV15_GL003432</name>
</gene>
<evidence type="ECO:0000313" key="4">
    <source>
        <dbReference type="Proteomes" id="UP000183039"/>
    </source>
</evidence>
<reference evidence="2 4" key="1">
    <citation type="submission" date="2014-12" db="EMBL/GenBank/DDBJ databases">
        <title>Draft genome sequences of 29 type strains of Enterococci.</title>
        <authorList>
            <person name="Zhong Z."/>
            <person name="Sun Z."/>
            <person name="Liu W."/>
            <person name="Zhang W."/>
            <person name="Zhang H."/>
        </authorList>
    </citation>
    <scope>NUCLEOTIDE SEQUENCE [LARGE SCALE GENOMIC DNA]</scope>
    <source>
        <strain evidence="2 4">DSM 22801</strain>
    </source>
</reference>
<evidence type="ECO:0000313" key="1">
    <source>
        <dbReference type="EMBL" id="ALS01789.1"/>
    </source>
</evidence>
<keyword evidence="3" id="KW-1185">Reference proteome</keyword>
<accession>A0A0S3KBU1</accession>
<dbReference type="Proteomes" id="UP000065511">
    <property type="component" value="Chromosome"/>
</dbReference>
<dbReference type="EMBL" id="CP013614">
    <property type="protein sequence ID" value="ALS01789.1"/>
    <property type="molecule type" value="Genomic_DNA"/>
</dbReference>
<dbReference type="EMBL" id="JXLC01000008">
    <property type="protein sequence ID" value="OJG92047.1"/>
    <property type="molecule type" value="Genomic_DNA"/>
</dbReference>
<evidence type="ECO:0000313" key="2">
    <source>
        <dbReference type="EMBL" id="OJG92047.1"/>
    </source>
</evidence>
<dbReference type="Proteomes" id="UP000183039">
    <property type="component" value="Unassembled WGS sequence"/>
</dbReference>
<sequence>MWLFLFGKIQREKESKKLKKALTDFRLPLLKIKYLSKRLDYPGFTKMFENALEILDSDLNDQDKAKQVIAKTQIFGGMGSWGDSPPYTAQTLGIRSEFDEITNQFSNARDNLKTK</sequence>
<reference evidence="1 3" key="2">
    <citation type="submission" date="2015-12" db="EMBL/GenBank/DDBJ databases">
        <authorList>
            <person name="Lauer A."/>
            <person name="Humrighouse B."/>
            <person name="Loparev V."/>
            <person name="Shewmaker P.L."/>
            <person name="Whitney A.M."/>
            <person name="McLaughlin R.W."/>
        </authorList>
    </citation>
    <scope>NUCLEOTIDE SEQUENCE [LARGE SCALE GENOMIC DNA]</scope>
    <source>
        <strain evidence="1 3">LMG 23085</strain>
    </source>
</reference>
<dbReference type="AlphaFoldDB" id="A0A0S3KBU1"/>
<organism evidence="2 4">
    <name type="scientific">Enterococcus silesiacus</name>
    <dbReference type="NCBI Taxonomy" id="332949"/>
    <lineage>
        <taxon>Bacteria</taxon>
        <taxon>Bacillati</taxon>
        <taxon>Bacillota</taxon>
        <taxon>Bacilli</taxon>
        <taxon>Lactobacillales</taxon>
        <taxon>Enterococcaceae</taxon>
        <taxon>Enterococcus</taxon>
    </lineage>
</organism>
<dbReference type="KEGG" id="ess:ATZ33_10505"/>
<proteinExistence type="predicted"/>